<dbReference type="InterPro" id="IPR013108">
    <property type="entry name" value="Amidohydro_3"/>
</dbReference>
<sequence>MTFTGSTDEDLKLALAHESTIIGSDSFPLMKSDDMMAYSWNTSYEGLQGHPRAAGTQARVLKMVREDNLMPLMSAISKMSYMPAEFLKENGVEQMANKGRIQVGADADITLFDPETVQDNSTLKEPGLPSTGIPYVVVNGTVVVEDSQVLKGVYPGQAIRNSISK</sequence>
<dbReference type="SUPFAM" id="SSF51338">
    <property type="entry name" value="Composite domain of metallo-dependent hydrolases"/>
    <property type="match status" value="1"/>
</dbReference>
<feature type="domain" description="Amidohydrolase 3" evidence="1">
    <location>
        <begin position="21"/>
        <end position="144"/>
    </location>
</feature>
<keyword evidence="3" id="KW-1185">Reference proteome</keyword>
<name>A0ABX1UAS8_9VIBR</name>
<dbReference type="EMBL" id="JABCJR010000042">
    <property type="protein sequence ID" value="NMR71588.1"/>
    <property type="molecule type" value="Genomic_DNA"/>
</dbReference>
<gene>
    <name evidence="2" type="ORF">HJ568_16745</name>
</gene>
<proteinExistence type="predicted"/>
<dbReference type="SUPFAM" id="SSF51556">
    <property type="entry name" value="Metallo-dependent hydrolases"/>
    <property type="match status" value="1"/>
</dbReference>
<dbReference type="Gene3D" id="3.20.20.140">
    <property type="entry name" value="Metal-dependent hydrolases"/>
    <property type="match status" value="1"/>
</dbReference>
<dbReference type="Proteomes" id="UP000590068">
    <property type="component" value="Unassembled WGS sequence"/>
</dbReference>
<reference evidence="2 3" key="1">
    <citation type="submission" date="2020-04" db="EMBL/GenBank/DDBJ databases">
        <title>WGS-Seq of Vibrio isolated by the O'Toole Lab.</title>
        <authorList>
            <person name="Mckone K.P."/>
            <person name="Whitaker R."/>
            <person name="Sevigney J.L."/>
            <person name="Herring J.B."/>
            <person name="O'Toole G."/>
        </authorList>
    </citation>
    <scope>NUCLEOTIDE SEQUENCE [LARGE SCALE GENOMIC DNA]</scope>
    <source>
        <strain evidence="2 3">BS_02</strain>
    </source>
</reference>
<dbReference type="InterPro" id="IPR011059">
    <property type="entry name" value="Metal-dep_hydrolase_composite"/>
</dbReference>
<dbReference type="Gene3D" id="2.30.40.10">
    <property type="entry name" value="Urease, subunit C, domain 1"/>
    <property type="match status" value="1"/>
</dbReference>
<dbReference type="InterPro" id="IPR032466">
    <property type="entry name" value="Metal_Hydrolase"/>
</dbReference>
<dbReference type="Pfam" id="PF07969">
    <property type="entry name" value="Amidohydro_3"/>
    <property type="match status" value="1"/>
</dbReference>
<organism evidence="2 3">
    <name type="scientific">Vibrio breoganii</name>
    <dbReference type="NCBI Taxonomy" id="553239"/>
    <lineage>
        <taxon>Bacteria</taxon>
        <taxon>Pseudomonadati</taxon>
        <taxon>Pseudomonadota</taxon>
        <taxon>Gammaproteobacteria</taxon>
        <taxon>Vibrionales</taxon>
        <taxon>Vibrionaceae</taxon>
        <taxon>Vibrio</taxon>
    </lineage>
</organism>
<evidence type="ECO:0000313" key="2">
    <source>
        <dbReference type="EMBL" id="NMR71588.1"/>
    </source>
</evidence>
<evidence type="ECO:0000259" key="1">
    <source>
        <dbReference type="Pfam" id="PF07969"/>
    </source>
</evidence>
<evidence type="ECO:0000313" key="3">
    <source>
        <dbReference type="Proteomes" id="UP000590068"/>
    </source>
</evidence>
<comment type="caution">
    <text evidence="2">The sequence shown here is derived from an EMBL/GenBank/DDBJ whole genome shotgun (WGS) entry which is preliminary data.</text>
</comment>
<accession>A0ABX1UAS8</accession>
<protein>
    <submittedName>
        <fullName evidence="2">Amidohydrolase family protein</fullName>
    </submittedName>
</protein>